<feature type="transmembrane region" description="Helical" evidence="6">
    <location>
        <begin position="69"/>
        <end position="88"/>
    </location>
</feature>
<feature type="transmembrane region" description="Helical" evidence="6">
    <location>
        <begin position="16"/>
        <end position="34"/>
    </location>
</feature>
<keyword evidence="3 6" id="KW-1133">Transmembrane helix</keyword>
<accession>A0ABT2VRI1</accession>
<dbReference type="Gene3D" id="1.20.120.350">
    <property type="entry name" value="Voltage-gated potassium channels. Chain C"/>
    <property type="match status" value="1"/>
</dbReference>
<evidence type="ECO:0000256" key="5">
    <source>
        <dbReference type="SAM" id="MobiDB-lite"/>
    </source>
</evidence>
<dbReference type="EMBL" id="JAOTJC010000013">
    <property type="protein sequence ID" value="MCU7555906.1"/>
    <property type="molecule type" value="Genomic_DNA"/>
</dbReference>
<evidence type="ECO:0000256" key="1">
    <source>
        <dbReference type="ARBA" id="ARBA00004141"/>
    </source>
</evidence>
<gene>
    <name evidence="7" type="ORF">OCL06_15055</name>
</gene>
<proteinExistence type="predicted"/>
<dbReference type="Proteomes" id="UP001209257">
    <property type="component" value="Unassembled WGS sequence"/>
</dbReference>
<reference evidence="8" key="1">
    <citation type="submission" date="2023-07" db="EMBL/GenBank/DDBJ databases">
        <title>Study on multiphase classification of strain Alteromonas salexigens isolated from the Yellow Sea.</title>
        <authorList>
            <person name="Sun L."/>
        </authorList>
    </citation>
    <scope>NUCLEOTIDE SEQUENCE [LARGE SCALE GENOMIC DNA]</scope>
    <source>
        <strain evidence="8">ASW11-19</strain>
    </source>
</reference>
<keyword evidence="2 6" id="KW-0812">Transmembrane</keyword>
<feature type="compositionally biased region" description="Basic and acidic residues" evidence="5">
    <location>
        <begin position="345"/>
        <end position="358"/>
    </location>
</feature>
<evidence type="ECO:0000256" key="6">
    <source>
        <dbReference type="SAM" id="Phobius"/>
    </source>
</evidence>
<evidence type="ECO:0000256" key="2">
    <source>
        <dbReference type="ARBA" id="ARBA00022692"/>
    </source>
</evidence>
<keyword evidence="8" id="KW-1185">Reference proteome</keyword>
<evidence type="ECO:0000256" key="3">
    <source>
        <dbReference type="ARBA" id="ARBA00022989"/>
    </source>
</evidence>
<feature type="transmembrane region" description="Helical" evidence="6">
    <location>
        <begin position="100"/>
        <end position="122"/>
    </location>
</feature>
<feature type="transmembrane region" description="Helical" evidence="6">
    <location>
        <begin position="40"/>
        <end position="57"/>
    </location>
</feature>
<dbReference type="RefSeq" id="WP_262996034.1">
    <property type="nucleotide sequence ID" value="NZ_JAOTJC010000013.1"/>
</dbReference>
<evidence type="ECO:0000313" key="7">
    <source>
        <dbReference type="EMBL" id="MCU7555906.1"/>
    </source>
</evidence>
<comment type="subcellular location">
    <subcellularLocation>
        <location evidence="1">Membrane</location>
        <topology evidence="1">Multi-pass membrane protein</topology>
    </subcellularLocation>
</comment>
<sequence>MLRINRENLRNSHETPWLILDLVMLGLLLVNLIWLIFDALYATEFVFSWLATYFPAFTDAYDPIHHNFILVDLVFIAIFFTEFCFRWIVSVVRKEHLRWYFFPFLHWYDIVGLIPLGATRIFRFLRIFSILHRLHKFQIIDLNQTAIFRFFRFYYEVFVEELSDRIVVKILSDAQKDISAGSPLVDDISRQVLAPRRPILTQWLAGVMNHFGQSISDNQHGEAIREHVRKCVGKAVKNNAQVSTLHYVPVVGKTIENTLESAVTDIVTASMINLLSDLEADQIDRFVEAGLHDYTPTTDELDKEVLQVINECLELVKAHVAQQRWKAELAAQESTLPMSDITTKPGDHPDVNNDKPRA</sequence>
<protein>
    <submittedName>
        <fullName evidence="7">Ion transporter</fullName>
    </submittedName>
</protein>
<dbReference type="InterPro" id="IPR027359">
    <property type="entry name" value="Volt_channel_dom_sf"/>
</dbReference>
<name>A0ABT2VRI1_9ALTE</name>
<comment type="caution">
    <text evidence="7">The sequence shown here is derived from an EMBL/GenBank/DDBJ whole genome shotgun (WGS) entry which is preliminary data.</text>
</comment>
<evidence type="ECO:0000313" key="8">
    <source>
        <dbReference type="Proteomes" id="UP001209257"/>
    </source>
</evidence>
<organism evidence="7 8">
    <name type="scientific">Alteromonas salexigens</name>
    <dbReference type="NCBI Taxonomy" id="2982530"/>
    <lineage>
        <taxon>Bacteria</taxon>
        <taxon>Pseudomonadati</taxon>
        <taxon>Pseudomonadota</taxon>
        <taxon>Gammaproteobacteria</taxon>
        <taxon>Alteromonadales</taxon>
        <taxon>Alteromonadaceae</taxon>
        <taxon>Alteromonas/Salinimonas group</taxon>
        <taxon>Alteromonas</taxon>
    </lineage>
</organism>
<keyword evidence="4 6" id="KW-0472">Membrane</keyword>
<evidence type="ECO:0000256" key="4">
    <source>
        <dbReference type="ARBA" id="ARBA00023136"/>
    </source>
</evidence>
<feature type="region of interest" description="Disordered" evidence="5">
    <location>
        <begin position="336"/>
        <end position="358"/>
    </location>
</feature>